<comment type="caution">
    <text evidence="4">The sequence shown here is derived from an EMBL/GenBank/DDBJ whole genome shotgun (WGS) entry which is preliminary data.</text>
</comment>
<reference evidence="5" key="1">
    <citation type="journal article" date="2019" name="Int. J. Syst. Evol. Microbiol.">
        <title>The Global Catalogue of Microorganisms (GCM) 10K type strain sequencing project: providing services to taxonomists for standard genome sequencing and annotation.</title>
        <authorList>
            <consortium name="The Broad Institute Genomics Platform"/>
            <consortium name="The Broad Institute Genome Sequencing Center for Infectious Disease"/>
            <person name="Wu L."/>
            <person name="Ma J."/>
        </authorList>
    </citation>
    <scope>NUCLEOTIDE SEQUENCE [LARGE SCALE GENOMIC DNA]</scope>
    <source>
        <strain evidence="5">NBRC 110140</strain>
    </source>
</reference>
<evidence type="ECO:0008006" key="6">
    <source>
        <dbReference type="Google" id="ProtNLM"/>
    </source>
</evidence>
<dbReference type="PANTHER" id="PTHR45831">
    <property type="entry name" value="LD24721P"/>
    <property type="match status" value="1"/>
</dbReference>
<proteinExistence type="predicted"/>
<keyword evidence="2 3" id="KW-0802">TPR repeat</keyword>
<dbReference type="InterPro" id="IPR019734">
    <property type="entry name" value="TPR_rpt"/>
</dbReference>
<dbReference type="Pfam" id="PF13181">
    <property type="entry name" value="TPR_8"/>
    <property type="match status" value="1"/>
</dbReference>
<evidence type="ECO:0000256" key="3">
    <source>
        <dbReference type="PROSITE-ProRule" id="PRU00339"/>
    </source>
</evidence>
<protein>
    <recommendedName>
        <fullName evidence="6">Tetratricopeptide repeat-containing protein</fullName>
    </recommendedName>
</protein>
<evidence type="ECO:0000256" key="1">
    <source>
        <dbReference type="ARBA" id="ARBA00022737"/>
    </source>
</evidence>
<dbReference type="SUPFAM" id="SSF48452">
    <property type="entry name" value="TPR-like"/>
    <property type="match status" value="1"/>
</dbReference>
<dbReference type="RefSeq" id="WP_284375031.1">
    <property type="nucleotide sequence ID" value="NZ_BSNN01000001.1"/>
</dbReference>
<organism evidence="4 5">
    <name type="scientific">Amylibacter marinus</name>
    <dbReference type="NCBI Taxonomy" id="1475483"/>
    <lineage>
        <taxon>Bacteria</taxon>
        <taxon>Pseudomonadati</taxon>
        <taxon>Pseudomonadota</taxon>
        <taxon>Alphaproteobacteria</taxon>
        <taxon>Rhodobacterales</taxon>
        <taxon>Paracoccaceae</taxon>
        <taxon>Amylibacter</taxon>
    </lineage>
</organism>
<evidence type="ECO:0000256" key="2">
    <source>
        <dbReference type="ARBA" id="ARBA00022803"/>
    </source>
</evidence>
<name>A0ABQ5VR64_9RHOB</name>
<keyword evidence="5" id="KW-1185">Reference proteome</keyword>
<evidence type="ECO:0000313" key="4">
    <source>
        <dbReference type="EMBL" id="GLQ33790.1"/>
    </source>
</evidence>
<dbReference type="EMBL" id="BSNN01000001">
    <property type="protein sequence ID" value="GLQ33790.1"/>
    <property type="molecule type" value="Genomic_DNA"/>
</dbReference>
<dbReference type="InterPro" id="IPR047150">
    <property type="entry name" value="SGT"/>
</dbReference>
<evidence type="ECO:0000313" key="5">
    <source>
        <dbReference type="Proteomes" id="UP001156694"/>
    </source>
</evidence>
<dbReference type="Proteomes" id="UP001156694">
    <property type="component" value="Unassembled WGS sequence"/>
</dbReference>
<gene>
    <name evidence="4" type="ORF">GCM10007939_00730</name>
</gene>
<dbReference type="PANTHER" id="PTHR45831:SF2">
    <property type="entry name" value="LD24721P"/>
    <property type="match status" value="1"/>
</dbReference>
<feature type="repeat" description="TPR" evidence="3">
    <location>
        <begin position="121"/>
        <end position="154"/>
    </location>
</feature>
<dbReference type="InterPro" id="IPR011990">
    <property type="entry name" value="TPR-like_helical_dom_sf"/>
</dbReference>
<dbReference type="SMART" id="SM00028">
    <property type="entry name" value="TPR"/>
    <property type="match status" value="2"/>
</dbReference>
<keyword evidence="1" id="KW-0677">Repeat</keyword>
<accession>A0ABQ5VR64</accession>
<sequence length="205" mass="22375">MNSSPHNNSRRLRGVGLGLLCLALVACEATPTRLSPTREGIKAPAGTIKVKEAVDGLVVGHRLMAAGEYELALKAYGRASAEHGFNADILSAIGSANLKLGRIGQAETFLRNAVKLDDQFAAAWNNLGVILSIQGKLREAERTFSLAFALDQGRSEEIRTNLTKVLAKIEDEEYIQAQEQQEYELVRRGNGRFLLLQTPNSDTEQ</sequence>
<dbReference type="Gene3D" id="1.25.40.10">
    <property type="entry name" value="Tetratricopeptide repeat domain"/>
    <property type="match status" value="1"/>
</dbReference>
<dbReference type="Pfam" id="PF13432">
    <property type="entry name" value="TPR_16"/>
    <property type="match status" value="1"/>
</dbReference>
<dbReference type="PROSITE" id="PS50005">
    <property type="entry name" value="TPR"/>
    <property type="match status" value="1"/>
</dbReference>